<organism evidence="2 3">
    <name type="scientific">Armillaria tabescens</name>
    <name type="common">Ringless honey mushroom</name>
    <name type="synonym">Agaricus tabescens</name>
    <dbReference type="NCBI Taxonomy" id="1929756"/>
    <lineage>
        <taxon>Eukaryota</taxon>
        <taxon>Fungi</taxon>
        <taxon>Dikarya</taxon>
        <taxon>Basidiomycota</taxon>
        <taxon>Agaricomycotina</taxon>
        <taxon>Agaricomycetes</taxon>
        <taxon>Agaricomycetidae</taxon>
        <taxon>Agaricales</taxon>
        <taxon>Marasmiineae</taxon>
        <taxon>Physalacriaceae</taxon>
        <taxon>Desarmillaria</taxon>
    </lineage>
</organism>
<gene>
    <name evidence="2" type="ORF">EV420DRAFT_1479409</name>
</gene>
<feature type="region of interest" description="Disordered" evidence="1">
    <location>
        <begin position="357"/>
        <end position="404"/>
    </location>
</feature>
<accession>A0AA39KCP9</accession>
<feature type="compositionally biased region" description="Polar residues" evidence="1">
    <location>
        <begin position="8"/>
        <end position="18"/>
    </location>
</feature>
<dbReference type="AlphaFoldDB" id="A0AA39KCP9"/>
<keyword evidence="3" id="KW-1185">Reference proteome</keyword>
<dbReference type="GeneID" id="85353119"/>
<dbReference type="EMBL" id="JAUEPS010000016">
    <property type="protein sequence ID" value="KAK0458710.1"/>
    <property type="molecule type" value="Genomic_DNA"/>
</dbReference>
<sequence length="404" mass="44314">MSGRTLKDQTNQPNAGKTQSRHHKQTSTAPVSATTTTANVAVTSGSTNVPSRDGADLQLLLERMARLENQASETAAENARLRQQLSAGQSAPASRENATSNNNDTSNKQCHAEQQEGAHNSSMGHPTTNASARNLFDDDTDLNECNNTNIMQPIPDRHLEEGPPMTPGTPSSHEVAANAGHNLSRKEPARSRSTASGPETKVPKPKGQPGKDYSIAEKMGLARSRKKRDRYNALLRSARDLTLNACLPFERAWQDIPAASKATLFAVAHDMHPFLSRFENDWATEVIIQQFMKNKCKTLYKAGSLEKPKGYDHLKENSAKRDQSKSCKKTVIVIYETNKRAQKSAKEGQKRLRRLARMVIGDEEDGDSREQGQDEFIQGSSKDGSSDVETGDGAKGNDDDEEMN</sequence>
<evidence type="ECO:0000313" key="2">
    <source>
        <dbReference type="EMBL" id="KAK0458710.1"/>
    </source>
</evidence>
<dbReference type="Proteomes" id="UP001175211">
    <property type="component" value="Unassembled WGS sequence"/>
</dbReference>
<name>A0AA39KCP9_ARMTA</name>
<feature type="compositionally biased region" description="Polar residues" evidence="1">
    <location>
        <begin position="71"/>
        <end position="109"/>
    </location>
</feature>
<comment type="caution">
    <text evidence="2">The sequence shown here is derived from an EMBL/GenBank/DDBJ whole genome shotgun (WGS) entry which is preliminary data.</text>
</comment>
<feature type="compositionally biased region" description="Polar residues" evidence="1">
    <location>
        <begin position="117"/>
        <end position="132"/>
    </location>
</feature>
<reference evidence="2" key="1">
    <citation type="submission" date="2023-06" db="EMBL/GenBank/DDBJ databases">
        <authorList>
            <consortium name="Lawrence Berkeley National Laboratory"/>
            <person name="Ahrendt S."/>
            <person name="Sahu N."/>
            <person name="Indic B."/>
            <person name="Wong-Bajracharya J."/>
            <person name="Merenyi Z."/>
            <person name="Ke H.-M."/>
            <person name="Monk M."/>
            <person name="Kocsube S."/>
            <person name="Drula E."/>
            <person name="Lipzen A."/>
            <person name="Balint B."/>
            <person name="Henrissat B."/>
            <person name="Andreopoulos B."/>
            <person name="Martin F.M."/>
            <person name="Harder C.B."/>
            <person name="Rigling D."/>
            <person name="Ford K.L."/>
            <person name="Foster G.D."/>
            <person name="Pangilinan J."/>
            <person name="Papanicolaou A."/>
            <person name="Barry K."/>
            <person name="LaButti K."/>
            <person name="Viragh M."/>
            <person name="Koriabine M."/>
            <person name="Yan M."/>
            <person name="Riley R."/>
            <person name="Champramary S."/>
            <person name="Plett K.L."/>
            <person name="Tsai I.J."/>
            <person name="Slot J."/>
            <person name="Sipos G."/>
            <person name="Plett J."/>
            <person name="Nagy L.G."/>
            <person name="Grigoriev I.V."/>
        </authorList>
    </citation>
    <scope>NUCLEOTIDE SEQUENCE</scope>
    <source>
        <strain evidence="2">CCBAS 213</strain>
    </source>
</reference>
<feature type="compositionally biased region" description="Low complexity" evidence="1">
    <location>
        <begin position="26"/>
        <end position="47"/>
    </location>
</feature>
<evidence type="ECO:0000256" key="1">
    <source>
        <dbReference type="SAM" id="MobiDB-lite"/>
    </source>
</evidence>
<dbReference type="RefSeq" id="XP_060330960.1">
    <property type="nucleotide sequence ID" value="XM_060469571.1"/>
</dbReference>
<feature type="region of interest" description="Disordered" evidence="1">
    <location>
        <begin position="1"/>
        <end position="54"/>
    </location>
</feature>
<feature type="region of interest" description="Disordered" evidence="1">
    <location>
        <begin position="71"/>
        <end position="226"/>
    </location>
</feature>
<proteinExistence type="predicted"/>
<evidence type="ECO:0000313" key="3">
    <source>
        <dbReference type="Proteomes" id="UP001175211"/>
    </source>
</evidence>
<protein>
    <submittedName>
        <fullName evidence="2">Uncharacterized protein</fullName>
    </submittedName>
</protein>